<sequence>MVEFRLAVEYGSRRDEYMVEVWDGGRIVAVIHSAPYGLRISSRMRMQVDLSDDGREVNIMLARVVE</sequence>
<accession>A0A2K5ANS3</accession>
<proteinExistence type="predicted"/>
<dbReference type="KEGG" id="ncv:NCAV_0084"/>
<organism evidence="1 2">
    <name type="scientific">Candidatus Nitrosocaldus cavascurensis</name>
    <dbReference type="NCBI Taxonomy" id="2058097"/>
    <lineage>
        <taxon>Archaea</taxon>
        <taxon>Nitrososphaerota</taxon>
        <taxon>Nitrososphaeria</taxon>
        <taxon>Candidatus Nitrosocaldales</taxon>
        <taxon>Candidatus Nitrosocaldaceae</taxon>
        <taxon>Candidatus Nitrosocaldus</taxon>
    </lineage>
</organism>
<dbReference type="EMBL" id="LT981265">
    <property type="protein sequence ID" value="SPC33284.1"/>
    <property type="molecule type" value="Genomic_DNA"/>
</dbReference>
<keyword evidence="2" id="KW-1185">Reference proteome</keyword>
<dbReference type="RefSeq" id="WP_103286414.1">
    <property type="nucleotide sequence ID" value="NZ_LT981265.1"/>
</dbReference>
<name>A0A2K5ANS3_9ARCH</name>
<reference evidence="2" key="1">
    <citation type="submission" date="2018-01" db="EMBL/GenBank/DDBJ databases">
        <authorList>
            <person name="Kerou L M."/>
        </authorList>
    </citation>
    <scope>NUCLEOTIDE SEQUENCE [LARGE SCALE GENOMIC DNA]</scope>
    <source>
        <strain evidence="2">SCU2</strain>
    </source>
</reference>
<evidence type="ECO:0000313" key="1">
    <source>
        <dbReference type="EMBL" id="SPC33284.1"/>
    </source>
</evidence>
<gene>
    <name evidence="1" type="ORF">NCAV_0084</name>
</gene>
<protein>
    <submittedName>
        <fullName evidence="1">Uncharacterized protein</fullName>
    </submittedName>
</protein>
<dbReference type="GeneID" id="41594190"/>
<dbReference type="AlphaFoldDB" id="A0A2K5ANS3"/>
<dbReference type="Proteomes" id="UP000236248">
    <property type="component" value="Chromosome NCAV"/>
</dbReference>
<evidence type="ECO:0000313" key="2">
    <source>
        <dbReference type="Proteomes" id="UP000236248"/>
    </source>
</evidence>